<keyword evidence="1" id="KW-0489">Methyltransferase</keyword>
<sequence>DIKMRLVGSNPLWGHYLWNAAKRLANYLDEHTELIKNKNVVELGAAAGLPSLISTDYPDRELIENLGFNFRKNVPEMVNNGQALVKGYIWGNSTEGLMEIIEPDQEYDLILLSDLIFNHSQHHALLKSCRELLGASASNNLPRQQKPQRASSSPLISKKSNGQVLVFFTHHRPWLADRDMKFFELAESPEYGFRVEKVLEEY</sequence>
<proteinExistence type="predicted"/>
<name>A0ACC1H8A8_9FUNG</name>
<accession>A0ACC1H8A8</accession>
<protein>
    <submittedName>
        <fullName evidence="1">Protein N-terminal and lysine N-methyltransferase efm7</fullName>
        <ecNumber evidence="1">2.1.1.1</ecNumber>
    </submittedName>
</protein>
<keyword evidence="2" id="KW-1185">Reference proteome</keyword>
<evidence type="ECO:0000313" key="2">
    <source>
        <dbReference type="Proteomes" id="UP001145114"/>
    </source>
</evidence>
<organism evidence="1 2">
    <name type="scientific">Spiromyces aspiralis</name>
    <dbReference type="NCBI Taxonomy" id="68401"/>
    <lineage>
        <taxon>Eukaryota</taxon>
        <taxon>Fungi</taxon>
        <taxon>Fungi incertae sedis</taxon>
        <taxon>Zoopagomycota</taxon>
        <taxon>Kickxellomycotina</taxon>
        <taxon>Kickxellomycetes</taxon>
        <taxon>Kickxellales</taxon>
        <taxon>Kickxellaceae</taxon>
        <taxon>Spiromyces</taxon>
    </lineage>
</organism>
<keyword evidence="1" id="KW-0808">Transferase</keyword>
<evidence type="ECO:0000313" key="1">
    <source>
        <dbReference type="EMBL" id="KAJ1671040.1"/>
    </source>
</evidence>
<dbReference type="Proteomes" id="UP001145114">
    <property type="component" value="Unassembled WGS sequence"/>
</dbReference>
<feature type="non-terminal residue" evidence="1">
    <location>
        <position position="1"/>
    </location>
</feature>
<comment type="caution">
    <text evidence="1">The sequence shown here is derived from an EMBL/GenBank/DDBJ whole genome shotgun (WGS) entry which is preliminary data.</text>
</comment>
<dbReference type="EMBL" id="JAMZIH010008950">
    <property type="protein sequence ID" value="KAJ1671040.1"/>
    <property type="molecule type" value="Genomic_DNA"/>
</dbReference>
<reference evidence="1" key="1">
    <citation type="submission" date="2022-06" db="EMBL/GenBank/DDBJ databases">
        <title>Phylogenomic reconstructions and comparative analyses of Kickxellomycotina fungi.</title>
        <authorList>
            <person name="Reynolds N.K."/>
            <person name="Stajich J.E."/>
            <person name="Barry K."/>
            <person name="Grigoriev I.V."/>
            <person name="Crous P."/>
            <person name="Smith M.E."/>
        </authorList>
    </citation>
    <scope>NUCLEOTIDE SEQUENCE</scope>
    <source>
        <strain evidence="1">RSA 2271</strain>
    </source>
</reference>
<dbReference type="EC" id="2.1.1.1" evidence="1"/>
<gene>
    <name evidence="1" type="primary">EFM7</name>
    <name evidence="1" type="ORF">EV182_007856</name>
</gene>
<feature type="non-terminal residue" evidence="1">
    <location>
        <position position="202"/>
    </location>
</feature>